<proteinExistence type="predicted"/>
<feature type="signal peptide" evidence="1">
    <location>
        <begin position="1"/>
        <end position="20"/>
    </location>
</feature>
<keyword evidence="1" id="KW-0732">Signal</keyword>
<dbReference type="Proteomes" id="UP000035213">
    <property type="component" value="Chromosome"/>
</dbReference>
<dbReference type="STRING" id="1324352.OK18_05660"/>
<dbReference type="Pfam" id="PF13585">
    <property type="entry name" value="CHU_C"/>
    <property type="match status" value="1"/>
</dbReference>
<dbReference type="AlphaFoldDB" id="A0A0G3LZ31"/>
<dbReference type="NCBIfam" id="TIGR04131">
    <property type="entry name" value="Bac_Flav_CTERM"/>
    <property type="match status" value="1"/>
</dbReference>
<gene>
    <name evidence="3" type="ORF">OK18_05660</name>
</gene>
<reference evidence="3 4" key="1">
    <citation type="submission" date="2014-11" db="EMBL/GenBank/DDBJ databases">
        <authorList>
            <person name="Park G.-S."/>
            <person name="Hong S.-J."/>
            <person name="Jung B.K."/>
            <person name="Khan A.R."/>
            <person name="Kwak Y."/>
            <person name="Shin J.-H."/>
        </authorList>
    </citation>
    <scope>NUCLEOTIDE SEQUENCE [LARGE SCALE GENOMIC DNA]</scope>
    <source>
        <strain evidence="3 4">DSM 27622</strain>
    </source>
</reference>
<dbReference type="PATRIC" id="fig|1324352.5.peg.1201"/>
<feature type="chain" id="PRO_5002557907" description="IgGFc-binding protein N-terminal domain-containing protein" evidence="1">
    <location>
        <begin position="21"/>
        <end position="951"/>
    </location>
</feature>
<dbReference type="KEGG" id="cgn:OK18_05660"/>
<organism evidence="3 4">
    <name type="scientific">Chryseobacterium gallinarum</name>
    <dbReference type="NCBI Taxonomy" id="1324352"/>
    <lineage>
        <taxon>Bacteria</taxon>
        <taxon>Pseudomonadati</taxon>
        <taxon>Bacteroidota</taxon>
        <taxon>Flavobacteriia</taxon>
        <taxon>Flavobacteriales</taxon>
        <taxon>Weeksellaceae</taxon>
        <taxon>Chryseobacterium group</taxon>
        <taxon>Chryseobacterium</taxon>
    </lineage>
</organism>
<evidence type="ECO:0000313" key="4">
    <source>
        <dbReference type="Proteomes" id="UP000035213"/>
    </source>
</evidence>
<evidence type="ECO:0000256" key="1">
    <source>
        <dbReference type="SAM" id="SignalP"/>
    </source>
</evidence>
<sequence length="951" mass="102446">MKKILSVIVLLFAAINMLFAQRDTEHWFAPMAANTSALSNPRQALYFSTDSVTPFPVEIYSNNVLLGTVTISKGNPQSYTVNTNTMITSNSSEKFTPVGKGIYTKGEKPYYVTFRFSVTSHGEILTSKGKAGIGKKFYAAATPMTGQTITYLNFTAGILATEDNTTVTVSGYDSGLQFSNGTTGITNPTMTFTLNKGQAYIIEGLQDFGTNAKGFIGAKIEADKPVSVTNGNFNGQFALPASKGSSGSDIVMDQSVPVDRLGNEFVLVKGNGGITDGVEDALVIATETNTEVYVNGGTTPIATLNEGDWIRVSEGPNGTFNNQYINQGNNHYNMHIKTTKNAYVYQLLAGINNNTATEGYNYIPPLNCFLPRKIDEIGMINMLPEGGQNVKLNILTETGATVTVNNLPPPAAQGPFPVTGTSSWVSYSVPAVTGNVTVTSTKAVTAGIAGGSGTLGYGGYFAGFSSIPVIAKQSGNCIPGLVLEVDDSFDTYQWFKEGVAIPGATTHSYTPTQSGNYTVRITIGSCPPETTPVYKVYTCLTKTTKTDTVCDGVKQIIPTFSNSTQIVVPGSVTIVTPPAHGNAVIDPVTGVISYAPGYNYTGPDTIVYQFCGNNPDFTDCEEVTLNLTVSESPTINNTALRECFIESNPSTGLFNLEEAFVTADTNVVKKYYPSPADAHAGTNEILNPTNYIAPNGVVYIKVINANGCYRIAEVTLTVMPPVKSDILVDKIVCMEGKTTLDAGPGFKGYEWSTGATTQSIQNVGVGTYWVRLRTGDCYTVQTVKVYPSEQPVISNIDISNNTITVNVIGGTAPYKYSIDNINWQDSNVFTNLARGNISVYVKDDYNCTPIKVDITIPNLINVITPNDDGVNDVVDYSLLATKNNLVLNIFDRYGTKIYQADKSNGYKWDGTIDGNKRVPTGNYWYEVGWTEPNGKNTAIKYTGWILVKNRE</sequence>
<evidence type="ECO:0000259" key="2">
    <source>
        <dbReference type="Pfam" id="PF17517"/>
    </source>
</evidence>
<dbReference type="RefSeq" id="WP_050022479.1">
    <property type="nucleotide sequence ID" value="NZ_CP009928.1"/>
</dbReference>
<dbReference type="InterPro" id="IPR035234">
    <property type="entry name" value="IgGFc-bd_N"/>
</dbReference>
<protein>
    <recommendedName>
        <fullName evidence="2">IgGFc-binding protein N-terminal domain-containing protein</fullName>
    </recommendedName>
</protein>
<dbReference type="EMBL" id="CP009928">
    <property type="protein sequence ID" value="AKK72191.1"/>
    <property type="molecule type" value="Genomic_DNA"/>
</dbReference>
<feature type="domain" description="IgGFc-binding protein N-terminal" evidence="2">
    <location>
        <begin position="131"/>
        <end position="450"/>
    </location>
</feature>
<dbReference type="Pfam" id="PF17517">
    <property type="entry name" value="IgGFc_binding"/>
    <property type="match status" value="1"/>
</dbReference>
<name>A0A0G3LZ31_CHRGL</name>
<dbReference type="InterPro" id="IPR026341">
    <property type="entry name" value="T9SS_type_B"/>
</dbReference>
<dbReference type="OrthoDB" id="9765926at2"/>
<accession>A0A0G3LZ31</accession>
<evidence type="ECO:0000313" key="3">
    <source>
        <dbReference type="EMBL" id="AKK72191.1"/>
    </source>
</evidence>